<dbReference type="Proteomes" id="UP000256970">
    <property type="component" value="Unassembled WGS sequence"/>
</dbReference>
<proteinExistence type="predicted"/>
<accession>A0A383VR54</accession>
<evidence type="ECO:0008006" key="3">
    <source>
        <dbReference type="Google" id="ProtNLM"/>
    </source>
</evidence>
<sequence>MVRIDTDSSGGLGGTTENVFGPLAVLVVGFLPEEYQAFRAMMVDIEADMVKVVPCSKALLAGSLQQAMESEYPQYEQPPLGQRRALFLSGMYGSEVVELIAAYREAGLPPCAFAAAVPNNWQRNVKELSEAVWRDHAAMMAKQQQQPGGIEDSY</sequence>
<dbReference type="PANTHER" id="PTHR35732">
    <property type="entry name" value="OS10G0545100 PROTEIN"/>
    <property type="match status" value="1"/>
</dbReference>
<dbReference type="PANTHER" id="PTHR35732:SF1">
    <property type="entry name" value="OS10G0545100 PROTEIN"/>
    <property type="match status" value="1"/>
</dbReference>
<name>A0A383VR54_TETOB</name>
<dbReference type="AlphaFoldDB" id="A0A383VR54"/>
<protein>
    <recommendedName>
        <fullName evidence="3">DUF3783 domain-containing protein</fullName>
    </recommendedName>
</protein>
<evidence type="ECO:0000313" key="1">
    <source>
        <dbReference type="EMBL" id="SZX67383.1"/>
    </source>
</evidence>
<dbReference type="Pfam" id="PF12646">
    <property type="entry name" value="DUF3783"/>
    <property type="match status" value="1"/>
</dbReference>
<organism evidence="1 2">
    <name type="scientific">Tetradesmus obliquus</name>
    <name type="common">Green alga</name>
    <name type="synonym">Acutodesmus obliquus</name>
    <dbReference type="NCBI Taxonomy" id="3088"/>
    <lineage>
        <taxon>Eukaryota</taxon>
        <taxon>Viridiplantae</taxon>
        <taxon>Chlorophyta</taxon>
        <taxon>core chlorophytes</taxon>
        <taxon>Chlorophyceae</taxon>
        <taxon>CS clade</taxon>
        <taxon>Sphaeropleales</taxon>
        <taxon>Scenedesmaceae</taxon>
        <taxon>Tetradesmus</taxon>
    </lineage>
</organism>
<gene>
    <name evidence="1" type="ORF">BQ4739_LOCUS7782</name>
</gene>
<reference evidence="1 2" key="1">
    <citation type="submission" date="2016-10" db="EMBL/GenBank/DDBJ databases">
        <authorList>
            <person name="Cai Z."/>
        </authorList>
    </citation>
    <scope>NUCLEOTIDE SEQUENCE [LARGE SCALE GENOMIC DNA]</scope>
</reference>
<dbReference type="EMBL" id="FNXT01000791">
    <property type="protein sequence ID" value="SZX67383.1"/>
    <property type="molecule type" value="Genomic_DNA"/>
</dbReference>
<dbReference type="InterPro" id="IPR016621">
    <property type="entry name" value="UCP014543"/>
</dbReference>
<evidence type="ECO:0000313" key="2">
    <source>
        <dbReference type="Proteomes" id="UP000256970"/>
    </source>
</evidence>
<keyword evidence="2" id="KW-1185">Reference proteome</keyword>